<feature type="transmembrane region" description="Helical" evidence="1">
    <location>
        <begin position="20"/>
        <end position="42"/>
    </location>
</feature>
<dbReference type="RefSeq" id="WP_197531000.1">
    <property type="nucleotide sequence ID" value="NZ_SIHJ01000001.1"/>
</dbReference>
<evidence type="ECO:0000256" key="1">
    <source>
        <dbReference type="SAM" id="Phobius"/>
    </source>
</evidence>
<dbReference type="AlphaFoldDB" id="A0A5C5VAY2"/>
<keyword evidence="1" id="KW-1133">Transmembrane helix</keyword>
<dbReference type="EMBL" id="SIHJ01000001">
    <property type="protein sequence ID" value="TWT35117.1"/>
    <property type="molecule type" value="Genomic_DNA"/>
</dbReference>
<reference evidence="2 3" key="1">
    <citation type="submission" date="2019-02" db="EMBL/GenBank/DDBJ databases">
        <title>Deep-cultivation of Planctomycetes and their phenomic and genomic characterization uncovers novel biology.</title>
        <authorList>
            <person name="Wiegand S."/>
            <person name="Jogler M."/>
            <person name="Boedeker C."/>
            <person name="Pinto D."/>
            <person name="Vollmers J."/>
            <person name="Rivas-Marin E."/>
            <person name="Kohn T."/>
            <person name="Peeters S.H."/>
            <person name="Heuer A."/>
            <person name="Rast P."/>
            <person name="Oberbeckmann S."/>
            <person name="Bunk B."/>
            <person name="Jeske O."/>
            <person name="Meyerdierks A."/>
            <person name="Storesund J.E."/>
            <person name="Kallscheuer N."/>
            <person name="Luecker S."/>
            <person name="Lage O.M."/>
            <person name="Pohl T."/>
            <person name="Merkel B.J."/>
            <person name="Hornburger P."/>
            <person name="Mueller R.-W."/>
            <person name="Bruemmer F."/>
            <person name="Labrenz M."/>
            <person name="Spormann A.M."/>
            <person name="Op Den Camp H."/>
            <person name="Overmann J."/>
            <person name="Amann R."/>
            <person name="Jetten M.S.M."/>
            <person name="Mascher T."/>
            <person name="Medema M.H."/>
            <person name="Devos D.P."/>
            <person name="Kaster A.-K."/>
            <person name="Ovreas L."/>
            <person name="Rohde M."/>
            <person name="Galperin M.Y."/>
            <person name="Jogler C."/>
        </authorList>
    </citation>
    <scope>NUCLEOTIDE SEQUENCE [LARGE SCALE GENOMIC DNA]</scope>
    <source>
        <strain evidence="2 3">KOR34</strain>
    </source>
</reference>
<organism evidence="2 3">
    <name type="scientific">Posidoniimonas corsicana</name>
    <dbReference type="NCBI Taxonomy" id="1938618"/>
    <lineage>
        <taxon>Bacteria</taxon>
        <taxon>Pseudomonadati</taxon>
        <taxon>Planctomycetota</taxon>
        <taxon>Planctomycetia</taxon>
        <taxon>Pirellulales</taxon>
        <taxon>Lacipirellulaceae</taxon>
        <taxon>Posidoniimonas</taxon>
    </lineage>
</organism>
<gene>
    <name evidence="2" type="ORF">KOR34_00040</name>
</gene>
<protein>
    <submittedName>
        <fullName evidence="2">Uncharacterized protein</fullName>
    </submittedName>
</protein>
<keyword evidence="1" id="KW-0812">Transmembrane</keyword>
<dbReference type="Proteomes" id="UP000316714">
    <property type="component" value="Unassembled WGS sequence"/>
</dbReference>
<name>A0A5C5VAY2_9BACT</name>
<proteinExistence type="predicted"/>
<comment type="caution">
    <text evidence="2">The sequence shown here is derived from an EMBL/GenBank/DDBJ whole genome shotgun (WGS) entry which is preliminary data.</text>
</comment>
<evidence type="ECO:0000313" key="2">
    <source>
        <dbReference type="EMBL" id="TWT35117.1"/>
    </source>
</evidence>
<keyword evidence="3" id="KW-1185">Reference proteome</keyword>
<sequence length="47" mass="5048">MSSEHEGRGTQSEHPKGDGWGGLIVLAYVIGVPLVGIVYTLVWGRPQ</sequence>
<evidence type="ECO:0000313" key="3">
    <source>
        <dbReference type="Proteomes" id="UP000316714"/>
    </source>
</evidence>
<accession>A0A5C5VAY2</accession>
<keyword evidence="1" id="KW-0472">Membrane</keyword>